<evidence type="ECO:0000256" key="1">
    <source>
        <dbReference type="SAM" id="Phobius"/>
    </source>
</evidence>
<dbReference type="Proteomes" id="UP000242616">
    <property type="component" value="Unassembled WGS sequence"/>
</dbReference>
<sequence length="150" mass="17072">MSFSISGIISFLLIFVILFATVLSLFLLLTKNLEVTFKNCSLEQCTIYSFYTLQHFFKNANVSYGVKVLENEISFIVSTPDGKGKEYKYILESDNTEKVIKLFDGKKYYKIVSIPGVISVKFSVRENLPTVEFSFGKHKSKFILTSDIST</sequence>
<keyword evidence="3" id="KW-1185">Reference proteome</keyword>
<proteinExistence type="predicted"/>
<comment type="caution">
    <text evidence="2">The sequence shown here is derived from an EMBL/GenBank/DDBJ whole genome shotgun (WGS) entry which is preliminary data.</text>
</comment>
<evidence type="ECO:0000313" key="2">
    <source>
        <dbReference type="EMBL" id="ONN27590.1"/>
    </source>
</evidence>
<keyword evidence="1" id="KW-0812">Transmembrane</keyword>
<evidence type="ECO:0000313" key="3">
    <source>
        <dbReference type="Proteomes" id="UP000242616"/>
    </source>
</evidence>
<dbReference type="EMBL" id="LBFC01000009">
    <property type="protein sequence ID" value="ONN27590.1"/>
    <property type="molecule type" value="Genomic_DNA"/>
</dbReference>
<keyword evidence="1" id="KW-1133">Transmembrane helix</keyword>
<protein>
    <recommendedName>
        <fullName evidence="4">Competence protein ComGF</fullName>
    </recommendedName>
</protein>
<evidence type="ECO:0008006" key="4">
    <source>
        <dbReference type="Google" id="ProtNLM"/>
    </source>
</evidence>
<gene>
    <name evidence="2" type="ORF">XJ44_02930</name>
</gene>
<feature type="transmembrane region" description="Helical" evidence="1">
    <location>
        <begin position="6"/>
        <end position="29"/>
    </location>
</feature>
<reference evidence="2 3" key="1">
    <citation type="submission" date="2015-06" db="EMBL/GenBank/DDBJ databases">
        <title>Genome sequencing of Thermotogales isolates from hydrothermal vents.</title>
        <authorList>
            <person name="Haverkamp T.H."/>
            <person name="Kublanov I.V."/>
            <person name="Nesbo C.L."/>
        </authorList>
    </citation>
    <scope>NUCLEOTIDE SEQUENCE [LARGE SCALE GENOMIC DNA]</scope>
    <source>
        <strain evidence="3">ik275mar</strain>
    </source>
</reference>
<name>A0ABX3IID9_9BACT</name>
<keyword evidence="1" id="KW-0472">Membrane</keyword>
<accession>A0ABX3IID9</accession>
<dbReference type="RefSeq" id="WP_077198006.1">
    <property type="nucleotide sequence ID" value="NZ_LBFC01000009.1"/>
</dbReference>
<organism evidence="2 3">
    <name type="scientific">Thermosipho affectus</name>
    <dbReference type="NCBI Taxonomy" id="660294"/>
    <lineage>
        <taxon>Bacteria</taxon>
        <taxon>Thermotogati</taxon>
        <taxon>Thermotogota</taxon>
        <taxon>Thermotogae</taxon>
        <taxon>Thermotogales</taxon>
        <taxon>Fervidobacteriaceae</taxon>
        <taxon>Thermosipho</taxon>
    </lineage>
</organism>